<evidence type="ECO:0000256" key="5">
    <source>
        <dbReference type="ARBA" id="ARBA00023136"/>
    </source>
</evidence>
<feature type="transmembrane region" description="Helical" evidence="6">
    <location>
        <begin position="21"/>
        <end position="41"/>
    </location>
</feature>
<dbReference type="PROSITE" id="PS50895">
    <property type="entry name" value="SURF1"/>
    <property type="match status" value="1"/>
</dbReference>
<dbReference type="RefSeq" id="WP_267186226.1">
    <property type="nucleotide sequence ID" value="NZ_JAPMKV010000001.1"/>
</dbReference>
<dbReference type="PANTHER" id="PTHR23427">
    <property type="entry name" value="SURFEIT LOCUS PROTEIN"/>
    <property type="match status" value="1"/>
</dbReference>
<proteinExistence type="inferred from homology"/>
<evidence type="ECO:0000256" key="4">
    <source>
        <dbReference type="ARBA" id="ARBA00022989"/>
    </source>
</evidence>
<evidence type="ECO:0000313" key="8">
    <source>
        <dbReference type="EMBL" id="MCX7444194.1"/>
    </source>
</evidence>
<evidence type="ECO:0000256" key="6">
    <source>
        <dbReference type="RuleBase" id="RU363076"/>
    </source>
</evidence>
<dbReference type="InterPro" id="IPR045214">
    <property type="entry name" value="Surf1/Surf4"/>
</dbReference>
<sequence length="338" mass="36767">MNAEAVRPGGSKGPMSVLRGFLTPGWVITAVVVIVFAYTAFTVLAPWQLGKNEATSARNQRIEEAFNTDPVPLGTLVGTDGVVDPDLEWRRVTLTGRYLPDEEVLLRLRPVDHQPAVQGLVPFELDDGTVVLVNRGWLPVSAGTIPEVTPAPGGEVTVSGYLRRDEAVPERSPVTEQGHTQVHGISTAQISELTGVQLGRDYIQLAEGSPGGLEPIPLPKLDAGPYLSYGVQWIAFGVMAPLGLGYFIWAELRERRREREERASTAAVDTGTGTSAAVDPSPRPEPEEPSVDGDPATDAPDAAPPQRPRHNRPRRRARYGSGHTDYYRTIAEKNEERF</sequence>
<reference evidence="8" key="1">
    <citation type="submission" date="2022-11" db="EMBL/GenBank/DDBJ databases">
        <title>Corynebacterium sp. isolated from Penguins.</title>
        <authorList>
            <person name="Sedlar K."/>
            <person name="Svec P."/>
        </authorList>
    </citation>
    <scope>NUCLEOTIDE SEQUENCE</scope>
    <source>
        <strain evidence="8">P7003</strain>
    </source>
</reference>
<evidence type="ECO:0000256" key="1">
    <source>
        <dbReference type="ARBA" id="ARBA00004370"/>
    </source>
</evidence>
<evidence type="ECO:0000256" key="3">
    <source>
        <dbReference type="ARBA" id="ARBA00022692"/>
    </source>
</evidence>
<name>A0ABT3WPK0_9CORY</name>
<feature type="region of interest" description="Disordered" evidence="7">
    <location>
        <begin position="260"/>
        <end position="338"/>
    </location>
</feature>
<organism evidence="8 9">
    <name type="scientific">Corynebacterium pygosceleis</name>
    <dbReference type="NCBI Taxonomy" id="2800406"/>
    <lineage>
        <taxon>Bacteria</taxon>
        <taxon>Bacillati</taxon>
        <taxon>Actinomycetota</taxon>
        <taxon>Actinomycetes</taxon>
        <taxon>Mycobacteriales</taxon>
        <taxon>Corynebacteriaceae</taxon>
        <taxon>Corynebacterium</taxon>
    </lineage>
</organism>
<evidence type="ECO:0000256" key="7">
    <source>
        <dbReference type="SAM" id="MobiDB-lite"/>
    </source>
</evidence>
<dbReference type="Pfam" id="PF02104">
    <property type="entry name" value="SURF1"/>
    <property type="match status" value="1"/>
</dbReference>
<feature type="compositionally biased region" description="Low complexity" evidence="7">
    <location>
        <begin position="292"/>
        <end position="301"/>
    </location>
</feature>
<evidence type="ECO:0000313" key="9">
    <source>
        <dbReference type="Proteomes" id="UP001081709"/>
    </source>
</evidence>
<protein>
    <recommendedName>
        <fullName evidence="6">SURF1-like protein</fullName>
    </recommendedName>
</protein>
<dbReference type="Proteomes" id="UP001081709">
    <property type="component" value="Unassembled WGS sequence"/>
</dbReference>
<dbReference type="InterPro" id="IPR002994">
    <property type="entry name" value="Surf1/Shy1"/>
</dbReference>
<keyword evidence="4 6" id="KW-1133">Transmembrane helix</keyword>
<keyword evidence="5 6" id="KW-0472">Membrane</keyword>
<comment type="caution">
    <text evidence="8">The sequence shown here is derived from an EMBL/GenBank/DDBJ whole genome shotgun (WGS) entry which is preliminary data.</text>
</comment>
<keyword evidence="6" id="KW-1003">Cell membrane</keyword>
<feature type="transmembrane region" description="Helical" evidence="6">
    <location>
        <begin position="226"/>
        <end position="249"/>
    </location>
</feature>
<keyword evidence="9" id="KW-1185">Reference proteome</keyword>
<dbReference type="EMBL" id="JAPMKV010000001">
    <property type="protein sequence ID" value="MCX7444194.1"/>
    <property type="molecule type" value="Genomic_DNA"/>
</dbReference>
<dbReference type="CDD" id="cd06662">
    <property type="entry name" value="SURF1"/>
    <property type="match status" value="1"/>
</dbReference>
<accession>A0ABT3WPK0</accession>
<feature type="compositionally biased region" description="Basic residues" evidence="7">
    <location>
        <begin position="307"/>
        <end position="318"/>
    </location>
</feature>
<keyword evidence="3 6" id="KW-0812">Transmembrane</keyword>
<comment type="subcellular location">
    <subcellularLocation>
        <location evidence="6">Cell membrane</location>
        <topology evidence="6">Multi-pass membrane protein</topology>
    </subcellularLocation>
    <subcellularLocation>
        <location evidence="1">Membrane</location>
    </subcellularLocation>
</comment>
<evidence type="ECO:0000256" key="2">
    <source>
        <dbReference type="ARBA" id="ARBA00007165"/>
    </source>
</evidence>
<gene>
    <name evidence="8" type="ORF">OS125_02890</name>
</gene>
<dbReference type="PANTHER" id="PTHR23427:SF2">
    <property type="entry name" value="SURFEIT LOCUS PROTEIN 1"/>
    <property type="match status" value="1"/>
</dbReference>
<comment type="similarity">
    <text evidence="2 6">Belongs to the SURF1 family.</text>
</comment>